<evidence type="ECO:0000256" key="4">
    <source>
        <dbReference type="ARBA" id="ARBA00016244"/>
    </source>
</evidence>
<organism evidence="9 10">
    <name type="scientific">Paracoccus sulfuroxidans</name>
    <dbReference type="NCBI Taxonomy" id="384678"/>
    <lineage>
        <taxon>Bacteria</taxon>
        <taxon>Pseudomonadati</taxon>
        <taxon>Pseudomonadota</taxon>
        <taxon>Alphaproteobacteria</taxon>
        <taxon>Rhodobacterales</taxon>
        <taxon>Paracoccaceae</taxon>
        <taxon>Paracoccus</taxon>
    </lineage>
</organism>
<dbReference type="InterPro" id="IPR002371">
    <property type="entry name" value="FlgK"/>
</dbReference>
<dbReference type="Pfam" id="PF22638">
    <property type="entry name" value="FlgK_D1"/>
    <property type="match status" value="1"/>
</dbReference>
<dbReference type="Proteomes" id="UP000316225">
    <property type="component" value="Unassembled WGS sequence"/>
</dbReference>
<evidence type="ECO:0000256" key="5">
    <source>
        <dbReference type="ARBA" id="ARBA00022525"/>
    </source>
</evidence>
<comment type="similarity">
    <text evidence="3">Belongs to the flagella basal body rod proteins family.</text>
</comment>
<dbReference type="SUPFAM" id="SSF64518">
    <property type="entry name" value="Phase 1 flagellin"/>
    <property type="match status" value="1"/>
</dbReference>
<dbReference type="GO" id="GO:0005576">
    <property type="term" value="C:extracellular region"/>
    <property type="evidence" value="ECO:0007669"/>
    <property type="project" value="UniProtKB-SubCell"/>
</dbReference>
<keyword evidence="9" id="KW-0966">Cell projection</keyword>
<dbReference type="NCBIfam" id="TIGR02492">
    <property type="entry name" value="flgK_ends"/>
    <property type="match status" value="1"/>
</dbReference>
<feature type="domain" description="Flagellar basal-body/hook protein C-terminal" evidence="7">
    <location>
        <begin position="444"/>
        <end position="482"/>
    </location>
</feature>
<sequence>MSLSAAISNALTGLTAASRGTEVVASNLANNLTPGYARREVSLSPRTYGGGVQIDGVQRTVTASLLADNRLSQGRVANSTALAGFYNSMEKSIGTVNDGNSLNSLIAGLDAKLIAASSQPNSEIRLAEVLSSAKDLAGKINDVARDIQSARTNADHGIAADVDHLNTTLEQIAKLNRQVVTTLANGHDASSLMDARQKAVDSIADIVAIQEVPRENGRISLFTKGGAVLLDGMTPSKIGFVSSGQVSPQDAISDGTLSTLSIDGEPLSILQLNMFAGGSIAAQFEIRDRLAPELQTQIDAVARDLYDRFSDPSVDPSISPGGHGLFTDNQQTFTGTSELGLANRLAVANSVDPANGGELWRLRAGIDAAATGNLGDSSLLIRMSEALNQSRTSSSTGVSQSPRTLSVFASELSSFSATARLRAESALSQDNAQFSALKSTLLSEGVDTDREMENLLALERAYAANAKVFQAANDMLDNILRMT</sequence>
<dbReference type="GO" id="GO:0009424">
    <property type="term" value="C:bacterial-type flagellum hook"/>
    <property type="evidence" value="ECO:0007669"/>
    <property type="project" value="InterPro"/>
</dbReference>
<dbReference type="InterPro" id="IPR053927">
    <property type="entry name" value="FlgK_helical"/>
</dbReference>
<dbReference type="EMBL" id="VLKU01000007">
    <property type="protein sequence ID" value="TWI33230.1"/>
    <property type="molecule type" value="Genomic_DNA"/>
</dbReference>
<keyword evidence="10" id="KW-1185">Reference proteome</keyword>
<evidence type="ECO:0000313" key="9">
    <source>
        <dbReference type="EMBL" id="TWI33230.1"/>
    </source>
</evidence>
<dbReference type="GO" id="GO:0005198">
    <property type="term" value="F:structural molecule activity"/>
    <property type="evidence" value="ECO:0007669"/>
    <property type="project" value="InterPro"/>
</dbReference>
<dbReference type="PANTHER" id="PTHR30033">
    <property type="entry name" value="FLAGELLAR HOOK-ASSOCIATED PROTEIN 1"/>
    <property type="match status" value="1"/>
</dbReference>
<dbReference type="RefSeq" id="WP_145398180.1">
    <property type="nucleotide sequence ID" value="NZ_VLKU01000007.1"/>
</dbReference>
<name>A0A562NMD6_9RHOB</name>
<proteinExistence type="inferred from homology"/>
<keyword evidence="5" id="KW-0964">Secreted</keyword>
<keyword evidence="9" id="KW-0282">Flagellum</keyword>
<dbReference type="Pfam" id="PF06429">
    <property type="entry name" value="Flg_bbr_C"/>
    <property type="match status" value="1"/>
</dbReference>
<comment type="subcellular location">
    <subcellularLocation>
        <location evidence="1">Bacterial flagellum</location>
    </subcellularLocation>
    <subcellularLocation>
        <location evidence="2">Secreted</location>
    </subcellularLocation>
</comment>
<keyword evidence="9" id="KW-0969">Cilium</keyword>
<keyword evidence="6" id="KW-0975">Bacterial flagellum</keyword>
<comment type="caution">
    <text evidence="9">The sequence shown here is derived from an EMBL/GenBank/DDBJ whole genome shotgun (WGS) entry which is preliminary data.</text>
</comment>
<gene>
    <name evidence="9" type="ORF">IQ24_02371</name>
</gene>
<feature type="domain" description="Flagellar hook-associated protein FlgK helical" evidence="8">
    <location>
        <begin position="90"/>
        <end position="309"/>
    </location>
</feature>
<evidence type="ECO:0000256" key="3">
    <source>
        <dbReference type="ARBA" id="ARBA00009677"/>
    </source>
</evidence>
<dbReference type="OrthoDB" id="7181295at2"/>
<evidence type="ECO:0000256" key="1">
    <source>
        <dbReference type="ARBA" id="ARBA00004365"/>
    </source>
</evidence>
<evidence type="ECO:0000313" key="10">
    <source>
        <dbReference type="Proteomes" id="UP000316225"/>
    </source>
</evidence>
<evidence type="ECO:0000256" key="2">
    <source>
        <dbReference type="ARBA" id="ARBA00004613"/>
    </source>
</evidence>
<reference evidence="9 10" key="1">
    <citation type="journal article" date="2015" name="Stand. Genomic Sci.">
        <title>Genomic Encyclopedia of Bacterial and Archaeal Type Strains, Phase III: the genomes of soil and plant-associated and newly described type strains.</title>
        <authorList>
            <person name="Whitman W.B."/>
            <person name="Woyke T."/>
            <person name="Klenk H.P."/>
            <person name="Zhou Y."/>
            <person name="Lilburn T.G."/>
            <person name="Beck B.J."/>
            <person name="De Vos P."/>
            <person name="Vandamme P."/>
            <person name="Eisen J.A."/>
            <person name="Garrity G."/>
            <person name="Hugenholtz P."/>
            <person name="Kyrpides N.C."/>
        </authorList>
    </citation>
    <scope>NUCLEOTIDE SEQUENCE [LARGE SCALE GENOMIC DNA]</scope>
    <source>
        <strain evidence="9 10">CGMCC 1.5364</strain>
    </source>
</reference>
<protein>
    <recommendedName>
        <fullName evidence="4">Flagellar hook-associated protein 1</fullName>
    </recommendedName>
</protein>
<dbReference type="InterPro" id="IPR010930">
    <property type="entry name" value="Flg_bb/hook_C_dom"/>
</dbReference>
<accession>A0A562NMD6</accession>
<evidence type="ECO:0000259" key="8">
    <source>
        <dbReference type="Pfam" id="PF22638"/>
    </source>
</evidence>
<dbReference type="AlphaFoldDB" id="A0A562NMD6"/>
<dbReference type="GO" id="GO:0044780">
    <property type="term" value="P:bacterial-type flagellum assembly"/>
    <property type="evidence" value="ECO:0007669"/>
    <property type="project" value="InterPro"/>
</dbReference>
<evidence type="ECO:0000256" key="6">
    <source>
        <dbReference type="ARBA" id="ARBA00023143"/>
    </source>
</evidence>
<evidence type="ECO:0000259" key="7">
    <source>
        <dbReference type="Pfam" id="PF06429"/>
    </source>
</evidence>
<dbReference type="PANTHER" id="PTHR30033:SF1">
    <property type="entry name" value="FLAGELLAR HOOK-ASSOCIATED PROTEIN 1"/>
    <property type="match status" value="1"/>
</dbReference>